<evidence type="ECO:0000256" key="4">
    <source>
        <dbReference type="ARBA" id="ARBA00022692"/>
    </source>
</evidence>
<dbReference type="InterPro" id="IPR004776">
    <property type="entry name" value="Mem_transp_PIN-like"/>
</dbReference>
<evidence type="ECO:0000256" key="7">
    <source>
        <dbReference type="SAM" id="Phobius"/>
    </source>
</evidence>
<keyword evidence="2" id="KW-0813">Transport</keyword>
<dbReference type="KEGG" id="fap:GR316_00790"/>
<keyword evidence="5 7" id="KW-1133">Transmembrane helix</keyword>
<evidence type="ECO:0000256" key="1">
    <source>
        <dbReference type="ARBA" id="ARBA00004141"/>
    </source>
</evidence>
<evidence type="ECO:0000256" key="3">
    <source>
        <dbReference type="ARBA" id="ARBA00022475"/>
    </source>
</evidence>
<feature type="transmembrane region" description="Helical" evidence="7">
    <location>
        <begin position="201"/>
        <end position="221"/>
    </location>
</feature>
<proteinExistence type="predicted"/>
<dbReference type="RefSeq" id="WP_211784182.1">
    <property type="nucleotide sequence ID" value="NZ_CP047289.1"/>
</dbReference>
<feature type="transmembrane region" description="Helical" evidence="7">
    <location>
        <begin position="261"/>
        <end position="281"/>
    </location>
</feature>
<gene>
    <name evidence="8" type="ORF">GR316_00790</name>
</gene>
<keyword evidence="4 7" id="KW-0812">Transmembrane</keyword>
<evidence type="ECO:0000313" key="8">
    <source>
        <dbReference type="EMBL" id="QUS34934.1"/>
    </source>
</evidence>
<dbReference type="GO" id="GO:0055085">
    <property type="term" value="P:transmembrane transport"/>
    <property type="evidence" value="ECO:0007669"/>
    <property type="project" value="InterPro"/>
</dbReference>
<keyword evidence="6 7" id="KW-0472">Membrane</keyword>
<comment type="subcellular location">
    <subcellularLocation>
        <location evidence="1">Membrane</location>
        <topology evidence="1">Multi-pass membrane protein</topology>
    </subcellularLocation>
</comment>
<feature type="transmembrane region" description="Helical" evidence="7">
    <location>
        <begin position="287"/>
        <end position="307"/>
    </location>
</feature>
<dbReference type="EMBL" id="CP047289">
    <property type="protein sequence ID" value="QUS34934.1"/>
    <property type="molecule type" value="Genomic_DNA"/>
</dbReference>
<name>A0A8J8SK20_9RHOB</name>
<accession>A0A8J8SK20</accession>
<dbReference type="AlphaFoldDB" id="A0A8J8SK20"/>
<dbReference type="GO" id="GO:0016020">
    <property type="term" value="C:membrane"/>
    <property type="evidence" value="ECO:0007669"/>
    <property type="project" value="UniProtKB-SubCell"/>
</dbReference>
<feature type="transmembrane region" description="Helical" evidence="7">
    <location>
        <begin position="96"/>
        <end position="115"/>
    </location>
</feature>
<feature type="transmembrane region" description="Helical" evidence="7">
    <location>
        <begin position="65"/>
        <end position="84"/>
    </location>
</feature>
<sequence>MTALLEVILPVFAVIAFGWWARWANLILDAAVDGVMRFAQNFAVPCLLFYNMCRLDVADSFDIRLFASFYTGAIVSFVIGWLAAQFVFRRPIEDAVAIGFCCLFSNSLLLGLPIMERAYGADALQGNFTIIALHSPILYSLGIASMEIVRARGTGLSTARLGLQIGRSILRQPLVIGITLGLAVNLTGLPIPGFIDGGVAMMMRAALPAALFGLGGVLYRYRPEGDAKIIAMVCVLSLVVHPGLAFLIGRAVGLDTDQMRSAVVTASMAPGMNAYLFANLYGVALRVSATSVLMATGLSMLSIWGWLHLLP</sequence>
<keyword evidence="3" id="KW-1003">Cell membrane</keyword>
<evidence type="ECO:0000256" key="2">
    <source>
        <dbReference type="ARBA" id="ARBA00022448"/>
    </source>
</evidence>
<protein>
    <submittedName>
        <fullName evidence="8">AEC family transporter</fullName>
    </submittedName>
</protein>
<feature type="transmembrane region" description="Helical" evidence="7">
    <location>
        <begin position="169"/>
        <end position="189"/>
    </location>
</feature>
<feature type="transmembrane region" description="Helical" evidence="7">
    <location>
        <begin position="7"/>
        <end position="28"/>
    </location>
</feature>
<evidence type="ECO:0000256" key="5">
    <source>
        <dbReference type="ARBA" id="ARBA00022989"/>
    </source>
</evidence>
<organism evidence="8 9">
    <name type="scientific">Falsirhodobacter algicola</name>
    <dbReference type="NCBI Taxonomy" id="2692330"/>
    <lineage>
        <taxon>Bacteria</taxon>
        <taxon>Pseudomonadati</taxon>
        <taxon>Pseudomonadota</taxon>
        <taxon>Alphaproteobacteria</taxon>
        <taxon>Rhodobacterales</taxon>
        <taxon>Paracoccaceae</taxon>
        <taxon>Falsirhodobacter</taxon>
    </lineage>
</organism>
<reference evidence="8" key="1">
    <citation type="submission" date="2020-01" db="EMBL/GenBank/DDBJ databases">
        <authorList>
            <person name="Yang Y."/>
            <person name="Kwon Y.M."/>
        </authorList>
    </citation>
    <scope>NUCLEOTIDE SEQUENCE</scope>
    <source>
        <strain evidence="8">PG104</strain>
    </source>
</reference>
<dbReference type="Pfam" id="PF03547">
    <property type="entry name" value="Mem_trans"/>
    <property type="match status" value="1"/>
</dbReference>
<evidence type="ECO:0000256" key="6">
    <source>
        <dbReference type="ARBA" id="ARBA00023136"/>
    </source>
</evidence>
<dbReference type="Proteomes" id="UP000679284">
    <property type="component" value="Chromosome"/>
</dbReference>
<dbReference type="PANTHER" id="PTHR36838:SF3">
    <property type="entry name" value="TRANSPORTER AUXIN EFFLUX CARRIER EC FAMILY"/>
    <property type="match status" value="1"/>
</dbReference>
<evidence type="ECO:0000313" key="9">
    <source>
        <dbReference type="Proteomes" id="UP000679284"/>
    </source>
</evidence>
<feature type="transmembrane region" description="Helical" evidence="7">
    <location>
        <begin position="227"/>
        <end position="249"/>
    </location>
</feature>
<keyword evidence="9" id="KW-1185">Reference proteome</keyword>
<dbReference type="PANTHER" id="PTHR36838">
    <property type="entry name" value="AUXIN EFFLUX CARRIER FAMILY PROTEIN"/>
    <property type="match status" value="1"/>
</dbReference>
<feature type="transmembrane region" description="Helical" evidence="7">
    <location>
        <begin position="127"/>
        <end position="149"/>
    </location>
</feature>